<evidence type="ECO:0000313" key="3">
    <source>
        <dbReference type="Proteomes" id="UP000188268"/>
    </source>
</evidence>
<dbReference type="Gramene" id="OMO86543">
    <property type="protein sequence ID" value="OMO86543"/>
    <property type="gene ID" value="CCACVL1_09570"/>
</dbReference>
<dbReference type="EMBL" id="AWWV01009443">
    <property type="protein sequence ID" value="OMO86543.1"/>
    <property type="molecule type" value="Genomic_DNA"/>
</dbReference>
<proteinExistence type="predicted"/>
<accession>A0A1R3IVF4</accession>
<keyword evidence="3" id="KW-1185">Reference proteome</keyword>
<feature type="compositionally biased region" description="Basic and acidic residues" evidence="1">
    <location>
        <begin position="9"/>
        <end position="23"/>
    </location>
</feature>
<protein>
    <submittedName>
        <fullName evidence="2">Uncharacterized protein</fullName>
    </submittedName>
</protein>
<name>A0A1R3IVF4_COCAP</name>
<comment type="caution">
    <text evidence="2">The sequence shown here is derived from an EMBL/GenBank/DDBJ whole genome shotgun (WGS) entry which is preliminary data.</text>
</comment>
<evidence type="ECO:0000313" key="2">
    <source>
        <dbReference type="EMBL" id="OMO86543.1"/>
    </source>
</evidence>
<sequence>MYDAPKAYHGLEEQNGDHGEDVHGLQGSMDKLKEDGDIVQVVPSTKEMPKMPLGPMTRARAKRFKDALMGLIRTHLEDLKTIEVQLKSFGDVLSKNIPNDFKLLTLFAIDEQLG</sequence>
<evidence type="ECO:0000256" key="1">
    <source>
        <dbReference type="SAM" id="MobiDB-lite"/>
    </source>
</evidence>
<gene>
    <name evidence="2" type="ORF">CCACVL1_09570</name>
</gene>
<organism evidence="2 3">
    <name type="scientific">Corchorus capsularis</name>
    <name type="common">Jute</name>
    <dbReference type="NCBI Taxonomy" id="210143"/>
    <lineage>
        <taxon>Eukaryota</taxon>
        <taxon>Viridiplantae</taxon>
        <taxon>Streptophyta</taxon>
        <taxon>Embryophyta</taxon>
        <taxon>Tracheophyta</taxon>
        <taxon>Spermatophyta</taxon>
        <taxon>Magnoliopsida</taxon>
        <taxon>eudicotyledons</taxon>
        <taxon>Gunneridae</taxon>
        <taxon>Pentapetalae</taxon>
        <taxon>rosids</taxon>
        <taxon>malvids</taxon>
        <taxon>Malvales</taxon>
        <taxon>Malvaceae</taxon>
        <taxon>Grewioideae</taxon>
        <taxon>Apeibeae</taxon>
        <taxon>Corchorus</taxon>
    </lineage>
</organism>
<feature type="region of interest" description="Disordered" evidence="1">
    <location>
        <begin position="1"/>
        <end position="29"/>
    </location>
</feature>
<dbReference type="Proteomes" id="UP000188268">
    <property type="component" value="Unassembled WGS sequence"/>
</dbReference>
<reference evidence="2 3" key="1">
    <citation type="submission" date="2013-09" db="EMBL/GenBank/DDBJ databases">
        <title>Corchorus capsularis genome sequencing.</title>
        <authorList>
            <person name="Alam M."/>
            <person name="Haque M.S."/>
            <person name="Islam M.S."/>
            <person name="Emdad E.M."/>
            <person name="Islam M.M."/>
            <person name="Ahmed B."/>
            <person name="Halim A."/>
            <person name="Hossen Q.M.M."/>
            <person name="Hossain M.Z."/>
            <person name="Ahmed R."/>
            <person name="Khan M.M."/>
            <person name="Islam R."/>
            <person name="Rashid M.M."/>
            <person name="Khan S.A."/>
            <person name="Rahman M.S."/>
            <person name="Alam M."/>
        </authorList>
    </citation>
    <scope>NUCLEOTIDE SEQUENCE [LARGE SCALE GENOMIC DNA]</scope>
    <source>
        <strain evidence="3">cv. CVL-1</strain>
        <tissue evidence="2">Whole seedling</tissue>
    </source>
</reference>
<dbReference type="AlphaFoldDB" id="A0A1R3IVF4"/>
<dbReference type="OrthoDB" id="912587at2759"/>